<dbReference type="InterPro" id="IPR003497">
    <property type="entry name" value="BRO_N_domain"/>
</dbReference>
<organism evidence="2 3">
    <name type="scientific">Ideonella aquatica</name>
    <dbReference type="NCBI Taxonomy" id="2824119"/>
    <lineage>
        <taxon>Bacteria</taxon>
        <taxon>Pseudomonadati</taxon>
        <taxon>Pseudomonadota</taxon>
        <taxon>Betaproteobacteria</taxon>
        <taxon>Burkholderiales</taxon>
        <taxon>Sphaerotilaceae</taxon>
        <taxon>Ideonella</taxon>
    </lineage>
</organism>
<dbReference type="NCBIfam" id="NF008573">
    <property type="entry name" value="PRK11525.1"/>
    <property type="match status" value="1"/>
</dbReference>
<dbReference type="EMBL" id="JAGQDE010000045">
    <property type="protein sequence ID" value="MBQ0961913.1"/>
    <property type="molecule type" value="Genomic_DNA"/>
</dbReference>
<feature type="domain" description="Bro-N" evidence="1">
    <location>
        <begin position="21"/>
        <end position="110"/>
    </location>
</feature>
<comment type="caution">
    <text evidence="2">The sequence shown here is derived from an EMBL/GenBank/DDBJ whole genome shotgun (WGS) entry which is preliminary data.</text>
</comment>
<dbReference type="RefSeq" id="WP_210804595.1">
    <property type="nucleotide sequence ID" value="NZ_JAGQDE010000045.1"/>
</dbReference>
<dbReference type="Proteomes" id="UP000678374">
    <property type="component" value="Unassembled WGS sequence"/>
</dbReference>
<evidence type="ECO:0000313" key="3">
    <source>
        <dbReference type="Proteomes" id="UP000678374"/>
    </source>
</evidence>
<dbReference type="AlphaFoldDB" id="A0A940YU61"/>
<name>A0A940YU61_9BURK</name>
<keyword evidence="3" id="KW-1185">Reference proteome</keyword>
<reference evidence="2" key="1">
    <citation type="submission" date="2021-04" db="EMBL/GenBank/DDBJ databases">
        <title>The genome sequence of Ideonella sp. 4Y11.</title>
        <authorList>
            <person name="Liu Y."/>
        </authorList>
    </citation>
    <scope>NUCLEOTIDE SEQUENCE</scope>
    <source>
        <strain evidence="2">4Y11</strain>
    </source>
</reference>
<evidence type="ECO:0000313" key="2">
    <source>
        <dbReference type="EMBL" id="MBQ0961913.1"/>
    </source>
</evidence>
<accession>A0A940YU61</accession>
<gene>
    <name evidence="2" type="primary">dinD</name>
    <name evidence="2" type="ORF">KAK06_23450</name>
</gene>
<sequence>MKKDVIVRLHASFEELVQHDEEGNEYWLARDLQGLLGYARWENFARVIERATQSCVAAGYDAADHFLDVRKMVDLGSNATRAIDDIALTRYACYLIAQNGDPAKEAIAFAQTYFAVQTRKQELIEQRLAEVERLSARKKLTLSEKELSGIIYERVGDQYSFARIRSKGDVALFGGHTTQDMKTRLGVPDNRPLADFLPTITIKAKDFANEITNFNIKRDGLSTEVGITGEHVKNNHDVRELLRQRGIVPEALPAAEDIKKIERRVQSEAKKLPKPRKA</sequence>
<evidence type="ECO:0000259" key="1">
    <source>
        <dbReference type="Pfam" id="PF02498"/>
    </source>
</evidence>
<protein>
    <submittedName>
        <fullName evidence="2">DNA damage-inducible protein D</fullName>
    </submittedName>
</protein>
<proteinExistence type="predicted"/>
<dbReference type="Pfam" id="PF02498">
    <property type="entry name" value="Bro-N"/>
    <property type="match status" value="1"/>
</dbReference>